<organism evidence="2 3">
    <name type="scientific">Paenibacillus vulneris</name>
    <dbReference type="NCBI Taxonomy" id="1133364"/>
    <lineage>
        <taxon>Bacteria</taxon>
        <taxon>Bacillati</taxon>
        <taxon>Bacillota</taxon>
        <taxon>Bacilli</taxon>
        <taxon>Bacillales</taxon>
        <taxon>Paenibacillaceae</taxon>
        <taxon>Paenibacillus</taxon>
    </lineage>
</organism>
<evidence type="ECO:0000313" key="3">
    <source>
        <dbReference type="Proteomes" id="UP001597180"/>
    </source>
</evidence>
<dbReference type="Gene3D" id="3.40.630.30">
    <property type="match status" value="1"/>
</dbReference>
<comment type="caution">
    <text evidence="2">The sequence shown here is derived from an EMBL/GenBank/DDBJ whole genome shotgun (WGS) entry which is preliminary data.</text>
</comment>
<keyword evidence="2" id="KW-0012">Acyltransferase</keyword>
<reference evidence="3" key="1">
    <citation type="journal article" date="2019" name="Int. J. Syst. Evol. Microbiol.">
        <title>The Global Catalogue of Microorganisms (GCM) 10K type strain sequencing project: providing services to taxonomists for standard genome sequencing and annotation.</title>
        <authorList>
            <consortium name="The Broad Institute Genomics Platform"/>
            <consortium name="The Broad Institute Genome Sequencing Center for Infectious Disease"/>
            <person name="Wu L."/>
            <person name="Ma J."/>
        </authorList>
    </citation>
    <scope>NUCLEOTIDE SEQUENCE [LARGE SCALE GENOMIC DNA]</scope>
    <source>
        <strain evidence="3">CCUG 53270</strain>
    </source>
</reference>
<dbReference type="GO" id="GO:0016746">
    <property type="term" value="F:acyltransferase activity"/>
    <property type="evidence" value="ECO:0007669"/>
    <property type="project" value="UniProtKB-KW"/>
</dbReference>
<evidence type="ECO:0000259" key="1">
    <source>
        <dbReference type="PROSITE" id="PS51186"/>
    </source>
</evidence>
<dbReference type="CDD" id="cd04301">
    <property type="entry name" value="NAT_SF"/>
    <property type="match status" value="1"/>
</dbReference>
<dbReference type="InterPro" id="IPR038740">
    <property type="entry name" value="BioF2-like_GNAT_dom"/>
</dbReference>
<name>A0ABW3UL94_9BACL</name>
<proteinExistence type="predicted"/>
<evidence type="ECO:0000313" key="2">
    <source>
        <dbReference type="EMBL" id="MFD1221064.1"/>
    </source>
</evidence>
<feature type="domain" description="N-acetyltransferase" evidence="1">
    <location>
        <begin position="134"/>
        <end position="270"/>
    </location>
</feature>
<keyword evidence="2" id="KW-0808">Transferase</keyword>
<protein>
    <submittedName>
        <fullName evidence="2">GNAT family N-acetyltransferase</fullName>
        <ecNumber evidence="2">2.3.1.-</ecNumber>
    </submittedName>
</protein>
<dbReference type="InterPro" id="IPR000182">
    <property type="entry name" value="GNAT_dom"/>
</dbReference>
<dbReference type="PROSITE" id="PS51186">
    <property type="entry name" value="GNAT"/>
    <property type="match status" value="1"/>
</dbReference>
<sequence length="270" mass="29905">MRYPVLTETLALRLQQAETDFFSSRIRSIGERPGNPEGVDVRSFGSTTAYYIRTMPWGVFNSVKGLSDKDTDKVGDIAAFYRERDRKPLVDISPAGSSPGLFQALTDHGMIQQGFHSVLYGLPLRELPALPDTVDIDEVTDHGLFDQYAEVHCTASGMSIEHKHHFIHNNIGLLHRPGWRLFLASVEGKPAAVAAMYSSGGIASCALAATLPVYRRRGLQTALLQRRMHEAYKEDCELVTAQAGFASTSQNNMMRVGLHLAWTRAVWTLA</sequence>
<dbReference type="EC" id="2.3.1.-" evidence="2"/>
<dbReference type="Proteomes" id="UP001597180">
    <property type="component" value="Unassembled WGS sequence"/>
</dbReference>
<keyword evidence="3" id="KW-1185">Reference proteome</keyword>
<dbReference type="EMBL" id="JBHTLU010000014">
    <property type="protein sequence ID" value="MFD1221064.1"/>
    <property type="molecule type" value="Genomic_DNA"/>
</dbReference>
<dbReference type="SUPFAM" id="SSF55729">
    <property type="entry name" value="Acyl-CoA N-acyltransferases (Nat)"/>
    <property type="match status" value="1"/>
</dbReference>
<accession>A0ABW3UL94</accession>
<dbReference type="InterPro" id="IPR016181">
    <property type="entry name" value="Acyl_CoA_acyltransferase"/>
</dbReference>
<dbReference type="RefSeq" id="WP_345592148.1">
    <property type="nucleotide sequence ID" value="NZ_BAABJG010000029.1"/>
</dbReference>
<gene>
    <name evidence="2" type="ORF">ACFQ4B_13140</name>
</gene>
<dbReference type="Pfam" id="PF13480">
    <property type="entry name" value="Acetyltransf_6"/>
    <property type="match status" value="1"/>
</dbReference>